<feature type="region of interest" description="Disordered" evidence="2">
    <location>
        <begin position="184"/>
        <end position="210"/>
    </location>
</feature>
<accession>A0AAD5VF79</accession>
<evidence type="ECO:0000313" key="3">
    <source>
        <dbReference type="EMBL" id="KAJ3492121.1"/>
    </source>
</evidence>
<dbReference type="PANTHER" id="PTHR41390:SF1">
    <property type="entry name" value="NADH-UBIQUINONE OXIDOREDUCTASE 213 KDA SUBUNIT"/>
    <property type="match status" value="1"/>
</dbReference>
<feature type="compositionally biased region" description="Polar residues" evidence="2">
    <location>
        <begin position="184"/>
        <end position="198"/>
    </location>
</feature>
<keyword evidence="4" id="KW-1185">Reference proteome</keyword>
<evidence type="ECO:0000256" key="2">
    <source>
        <dbReference type="SAM" id="MobiDB-lite"/>
    </source>
</evidence>
<sequence>MDPNAPHNVTQGTLITCEEIAATLSIGASLYGAIKGLPISPLAASAGVNSGITAATFFSIREYCIGPILVSTLPYPQFSRRRQELEYLKAGQPSPEIPLSWSEMRLHKVPDTSISGAITGGVLNAWKRKPFIGFVSSVSDPPPGGRPGIVPGIVTGSILCTMLQFAYNEFGIARVKYVSQTLGSDSTQATGPSLPQETSPSIPSVSLPPPELVQTESVSERIFSWFGLHKVADEEYLERLTKQRDAHLRRIAELEKELEQESSSSSNS</sequence>
<proteinExistence type="predicted"/>
<dbReference type="EMBL" id="JANAWD010000003">
    <property type="protein sequence ID" value="KAJ3492121.1"/>
    <property type="molecule type" value="Genomic_DNA"/>
</dbReference>
<evidence type="ECO:0000256" key="1">
    <source>
        <dbReference type="SAM" id="Coils"/>
    </source>
</evidence>
<feature type="coiled-coil region" evidence="1">
    <location>
        <begin position="237"/>
        <end position="264"/>
    </location>
</feature>
<dbReference type="AlphaFoldDB" id="A0AAD5VF79"/>
<evidence type="ECO:0000313" key="4">
    <source>
        <dbReference type="Proteomes" id="UP001212997"/>
    </source>
</evidence>
<name>A0AAD5VF79_9APHY</name>
<protein>
    <submittedName>
        <fullName evidence="3">Uncharacterized protein</fullName>
    </submittedName>
</protein>
<reference evidence="3" key="1">
    <citation type="submission" date="2022-07" db="EMBL/GenBank/DDBJ databases">
        <title>Genome Sequence of Physisporinus lineatus.</title>
        <authorList>
            <person name="Buettner E."/>
        </authorList>
    </citation>
    <scope>NUCLEOTIDE SEQUENCE</scope>
    <source>
        <strain evidence="3">VT162</strain>
    </source>
</reference>
<dbReference type="Proteomes" id="UP001212997">
    <property type="component" value="Unassembled WGS sequence"/>
</dbReference>
<comment type="caution">
    <text evidence="3">The sequence shown here is derived from an EMBL/GenBank/DDBJ whole genome shotgun (WGS) entry which is preliminary data.</text>
</comment>
<keyword evidence="1" id="KW-0175">Coiled coil</keyword>
<dbReference type="PANTHER" id="PTHR41390">
    <property type="entry name" value="CHROMOSOME 7, WHOLE GENOME SHOTGUN SEQUENCE"/>
    <property type="match status" value="1"/>
</dbReference>
<gene>
    <name evidence="3" type="ORF">NLI96_g200</name>
</gene>
<organism evidence="3 4">
    <name type="scientific">Meripilus lineatus</name>
    <dbReference type="NCBI Taxonomy" id="2056292"/>
    <lineage>
        <taxon>Eukaryota</taxon>
        <taxon>Fungi</taxon>
        <taxon>Dikarya</taxon>
        <taxon>Basidiomycota</taxon>
        <taxon>Agaricomycotina</taxon>
        <taxon>Agaricomycetes</taxon>
        <taxon>Polyporales</taxon>
        <taxon>Meripilaceae</taxon>
        <taxon>Meripilus</taxon>
    </lineage>
</organism>